<name>A0A5C3KMC8_COPMA</name>
<dbReference type="AlphaFoldDB" id="A0A5C3KMC8"/>
<accession>A0A5C3KMC8</accession>
<evidence type="ECO:0000313" key="3">
    <source>
        <dbReference type="EMBL" id="TFK21510.1"/>
    </source>
</evidence>
<dbReference type="Proteomes" id="UP000307440">
    <property type="component" value="Unassembled WGS sequence"/>
</dbReference>
<reference evidence="3 4" key="1">
    <citation type="journal article" date="2019" name="Nat. Ecol. Evol.">
        <title>Megaphylogeny resolves global patterns of mushroom evolution.</title>
        <authorList>
            <person name="Varga T."/>
            <person name="Krizsan K."/>
            <person name="Foldi C."/>
            <person name="Dima B."/>
            <person name="Sanchez-Garcia M."/>
            <person name="Sanchez-Ramirez S."/>
            <person name="Szollosi G.J."/>
            <person name="Szarkandi J.G."/>
            <person name="Papp V."/>
            <person name="Albert L."/>
            <person name="Andreopoulos W."/>
            <person name="Angelini C."/>
            <person name="Antonin V."/>
            <person name="Barry K.W."/>
            <person name="Bougher N.L."/>
            <person name="Buchanan P."/>
            <person name="Buyck B."/>
            <person name="Bense V."/>
            <person name="Catcheside P."/>
            <person name="Chovatia M."/>
            <person name="Cooper J."/>
            <person name="Damon W."/>
            <person name="Desjardin D."/>
            <person name="Finy P."/>
            <person name="Geml J."/>
            <person name="Haridas S."/>
            <person name="Hughes K."/>
            <person name="Justo A."/>
            <person name="Karasinski D."/>
            <person name="Kautmanova I."/>
            <person name="Kiss B."/>
            <person name="Kocsube S."/>
            <person name="Kotiranta H."/>
            <person name="LaButti K.M."/>
            <person name="Lechner B.E."/>
            <person name="Liimatainen K."/>
            <person name="Lipzen A."/>
            <person name="Lukacs Z."/>
            <person name="Mihaltcheva S."/>
            <person name="Morgado L.N."/>
            <person name="Niskanen T."/>
            <person name="Noordeloos M.E."/>
            <person name="Ohm R.A."/>
            <person name="Ortiz-Santana B."/>
            <person name="Ovrebo C."/>
            <person name="Racz N."/>
            <person name="Riley R."/>
            <person name="Savchenko A."/>
            <person name="Shiryaev A."/>
            <person name="Soop K."/>
            <person name="Spirin V."/>
            <person name="Szebenyi C."/>
            <person name="Tomsovsky M."/>
            <person name="Tulloss R.E."/>
            <person name="Uehling J."/>
            <person name="Grigoriev I.V."/>
            <person name="Vagvolgyi C."/>
            <person name="Papp T."/>
            <person name="Martin F.M."/>
            <person name="Miettinen O."/>
            <person name="Hibbett D.S."/>
            <person name="Nagy L.G."/>
        </authorList>
    </citation>
    <scope>NUCLEOTIDE SEQUENCE [LARGE SCALE GENOMIC DNA]</scope>
    <source>
        <strain evidence="3 4">CBS 121175</strain>
    </source>
</reference>
<feature type="compositionally biased region" description="Acidic residues" evidence="1">
    <location>
        <begin position="153"/>
        <end position="163"/>
    </location>
</feature>
<evidence type="ECO:0000256" key="2">
    <source>
        <dbReference type="SAM" id="Phobius"/>
    </source>
</evidence>
<organism evidence="3 4">
    <name type="scientific">Coprinopsis marcescibilis</name>
    <name type="common">Agaric fungus</name>
    <name type="synonym">Psathyrella marcescibilis</name>
    <dbReference type="NCBI Taxonomy" id="230819"/>
    <lineage>
        <taxon>Eukaryota</taxon>
        <taxon>Fungi</taxon>
        <taxon>Dikarya</taxon>
        <taxon>Basidiomycota</taxon>
        <taxon>Agaricomycotina</taxon>
        <taxon>Agaricomycetes</taxon>
        <taxon>Agaricomycetidae</taxon>
        <taxon>Agaricales</taxon>
        <taxon>Agaricineae</taxon>
        <taxon>Psathyrellaceae</taxon>
        <taxon>Coprinopsis</taxon>
    </lineage>
</organism>
<dbReference type="EMBL" id="ML210266">
    <property type="protein sequence ID" value="TFK21510.1"/>
    <property type="molecule type" value="Genomic_DNA"/>
</dbReference>
<feature type="region of interest" description="Disordered" evidence="1">
    <location>
        <begin position="90"/>
        <end position="163"/>
    </location>
</feature>
<evidence type="ECO:0000256" key="1">
    <source>
        <dbReference type="SAM" id="MobiDB-lite"/>
    </source>
</evidence>
<keyword evidence="2" id="KW-0472">Membrane</keyword>
<feature type="non-terminal residue" evidence="3">
    <location>
        <position position="163"/>
    </location>
</feature>
<feature type="transmembrane region" description="Helical" evidence="2">
    <location>
        <begin position="30"/>
        <end position="48"/>
    </location>
</feature>
<keyword evidence="4" id="KW-1185">Reference proteome</keyword>
<keyword evidence="2" id="KW-1133">Transmembrane helix</keyword>
<gene>
    <name evidence="3" type="ORF">FA15DRAFT_672511</name>
</gene>
<proteinExistence type="predicted"/>
<protein>
    <submittedName>
        <fullName evidence="3">Uncharacterized protein</fullName>
    </submittedName>
</protein>
<keyword evidence="2" id="KW-0812">Transmembrane</keyword>
<evidence type="ECO:0000313" key="4">
    <source>
        <dbReference type="Proteomes" id="UP000307440"/>
    </source>
</evidence>
<sequence>MVRIMPPADTSRSAPIPWSSQRTCSVGYSLPRALLALTVIMIAAFAVWRVRRSRRMRDTYSLDIENRMDAEEKDPEEVYEDTSIDAIYPFVPLPVPHPSTSRIRPTPPKSRRPSPQSDGSNEPLLGSPFPNSSPYLWPPTSPTDRGTFVRDILDEDSDDEGDI</sequence>